<gene>
    <name evidence="2" type="ORF">OE88DRAFT_1739815</name>
</gene>
<accession>A0A5C3MPN7</accession>
<feature type="signal peptide" evidence="1">
    <location>
        <begin position="1"/>
        <end position="22"/>
    </location>
</feature>
<evidence type="ECO:0008006" key="4">
    <source>
        <dbReference type="Google" id="ProtNLM"/>
    </source>
</evidence>
<dbReference type="EMBL" id="ML213534">
    <property type="protein sequence ID" value="TFK46008.1"/>
    <property type="molecule type" value="Genomic_DNA"/>
</dbReference>
<name>A0A5C3MPN7_9AGAM</name>
<sequence length="54" mass="5555">MYFTRIATAVVAFAVLAISANAQCCMDAGGNYQCSGDGTGTCCPAYSSYCEPCP</sequence>
<protein>
    <recommendedName>
        <fullName evidence="4">CBM1 domain-containing protein</fullName>
    </recommendedName>
</protein>
<evidence type="ECO:0000313" key="2">
    <source>
        <dbReference type="EMBL" id="TFK46008.1"/>
    </source>
</evidence>
<organism evidence="2 3">
    <name type="scientific">Heliocybe sulcata</name>
    <dbReference type="NCBI Taxonomy" id="5364"/>
    <lineage>
        <taxon>Eukaryota</taxon>
        <taxon>Fungi</taxon>
        <taxon>Dikarya</taxon>
        <taxon>Basidiomycota</taxon>
        <taxon>Agaricomycotina</taxon>
        <taxon>Agaricomycetes</taxon>
        <taxon>Gloeophyllales</taxon>
        <taxon>Gloeophyllaceae</taxon>
        <taxon>Heliocybe</taxon>
    </lineage>
</organism>
<proteinExistence type="predicted"/>
<evidence type="ECO:0000313" key="3">
    <source>
        <dbReference type="Proteomes" id="UP000305948"/>
    </source>
</evidence>
<reference evidence="2 3" key="1">
    <citation type="journal article" date="2019" name="Nat. Ecol. Evol.">
        <title>Megaphylogeny resolves global patterns of mushroom evolution.</title>
        <authorList>
            <person name="Varga T."/>
            <person name="Krizsan K."/>
            <person name="Foldi C."/>
            <person name="Dima B."/>
            <person name="Sanchez-Garcia M."/>
            <person name="Sanchez-Ramirez S."/>
            <person name="Szollosi G.J."/>
            <person name="Szarkandi J.G."/>
            <person name="Papp V."/>
            <person name="Albert L."/>
            <person name="Andreopoulos W."/>
            <person name="Angelini C."/>
            <person name="Antonin V."/>
            <person name="Barry K.W."/>
            <person name="Bougher N.L."/>
            <person name="Buchanan P."/>
            <person name="Buyck B."/>
            <person name="Bense V."/>
            <person name="Catcheside P."/>
            <person name="Chovatia M."/>
            <person name="Cooper J."/>
            <person name="Damon W."/>
            <person name="Desjardin D."/>
            <person name="Finy P."/>
            <person name="Geml J."/>
            <person name="Haridas S."/>
            <person name="Hughes K."/>
            <person name="Justo A."/>
            <person name="Karasinski D."/>
            <person name="Kautmanova I."/>
            <person name="Kiss B."/>
            <person name="Kocsube S."/>
            <person name="Kotiranta H."/>
            <person name="LaButti K.M."/>
            <person name="Lechner B.E."/>
            <person name="Liimatainen K."/>
            <person name="Lipzen A."/>
            <person name="Lukacs Z."/>
            <person name="Mihaltcheva S."/>
            <person name="Morgado L.N."/>
            <person name="Niskanen T."/>
            <person name="Noordeloos M.E."/>
            <person name="Ohm R.A."/>
            <person name="Ortiz-Santana B."/>
            <person name="Ovrebo C."/>
            <person name="Racz N."/>
            <person name="Riley R."/>
            <person name="Savchenko A."/>
            <person name="Shiryaev A."/>
            <person name="Soop K."/>
            <person name="Spirin V."/>
            <person name="Szebenyi C."/>
            <person name="Tomsovsky M."/>
            <person name="Tulloss R.E."/>
            <person name="Uehling J."/>
            <person name="Grigoriev I.V."/>
            <person name="Vagvolgyi C."/>
            <person name="Papp T."/>
            <person name="Martin F.M."/>
            <person name="Miettinen O."/>
            <person name="Hibbett D.S."/>
            <person name="Nagy L.G."/>
        </authorList>
    </citation>
    <scope>NUCLEOTIDE SEQUENCE [LARGE SCALE GENOMIC DNA]</scope>
    <source>
        <strain evidence="2 3">OMC1185</strain>
    </source>
</reference>
<dbReference type="AlphaFoldDB" id="A0A5C3MPN7"/>
<feature type="chain" id="PRO_5023106202" description="CBM1 domain-containing protein" evidence="1">
    <location>
        <begin position="23"/>
        <end position="54"/>
    </location>
</feature>
<keyword evidence="3" id="KW-1185">Reference proteome</keyword>
<keyword evidence="1" id="KW-0732">Signal</keyword>
<dbReference type="Proteomes" id="UP000305948">
    <property type="component" value="Unassembled WGS sequence"/>
</dbReference>
<evidence type="ECO:0000256" key="1">
    <source>
        <dbReference type="SAM" id="SignalP"/>
    </source>
</evidence>
<dbReference type="OrthoDB" id="10337386at2759"/>